<gene>
    <name evidence="1" type="ORF">AMR74_08375</name>
</gene>
<dbReference type="OrthoDB" id="320605at2157"/>
<evidence type="ECO:0000313" key="1">
    <source>
        <dbReference type="EMBL" id="KOX96447.1"/>
    </source>
</evidence>
<dbReference type="AlphaFoldDB" id="A0A0M9APV9"/>
<dbReference type="Proteomes" id="UP000037747">
    <property type="component" value="Unassembled WGS sequence"/>
</dbReference>
<reference evidence="1 2" key="1">
    <citation type="submission" date="2015-08" db="EMBL/GenBank/DDBJ databases">
        <title>Genomes of Isolates from Cabo Rojo, PR.</title>
        <authorList>
            <person name="Sanchez-Nieves R.L."/>
            <person name="Montalvo-Rodriguez R."/>
        </authorList>
    </citation>
    <scope>NUCLEOTIDE SEQUENCE [LARGE SCALE GENOMIC DNA]</scope>
    <source>
        <strain evidence="1 2">5</strain>
    </source>
</reference>
<accession>A0A0M9APV9</accession>
<evidence type="ECO:0000313" key="2">
    <source>
        <dbReference type="Proteomes" id="UP000037747"/>
    </source>
</evidence>
<comment type="caution">
    <text evidence="1">The sequence shown here is derived from an EMBL/GenBank/DDBJ whole genome shotgun (WGS) entry which is preliminary data.</text>
</comment>
<dbReference type="RefSeq" id="WP_053771619.1">
    <property type="nucleotide sequence ID" value="NZ_LIST01000003.1"/>
</dbReference>
<protein>
    <submittedName>
        <fullName evidence="1">Uncharacterized protein</fullName>
    </submittedName>
</protein>
<keyword evidence="2" id="KW-1185">Reference proteome</keyword>
<organism evidence="1 2">
    <name type="scientific">Halorubrum tropicale</name>
    <dbReference type="NCBI Taxonomy" id="1765655"/>
    <lineage>
        <taxon>Archaea</taxon>
        <taxon>Methanobacteriati</taxon>
        <taxon>Methanobacteriota</taxon>
        <taxon>Stenosarchaea group</taxon>
        <taxon>Halobacteria</taxon>
        <taxon>Halobacteriales</taxon>
        <taxon>Haloferacaceae</taxon>
        <taxon>Halorubrum</taxon>
    </lineage>
</organism>
<sequence length="136" mass="13842">MEENASTRRGALRSIATLVTSGTILATAGCLDGGSGPSLDGEMVVEGPMVSVSASTDLSATDTGYELAITVSNNSERTADTDAEVIWEVSNDENAVVTQTETKTVDPGGETTLVVTAEDPNDSVTAYSATVLAVPA</sequence>
<proteinExistence type="predicted"/>
<name>A0A0M9APV9_9EURY</name>
<dbReference type="EMBL" id="LIST01000003">
    <property type="protein sequence ID" value="KOX96447.1"/>
    <property type="molecule type" value="Genomic_DNA"/>
</dbReference>
<dbReference type="PATRIC" id="fig|1705389.3.peg.2436"/>